<evidence type="ECO:0000313" key="3">
    <source>
        <dbReference type="Proteomes" id="UP000248790"/>
    </source>
</evidence>
<accession>A0A327WY25</accession>
<dbReference type="InterPro" id="IPR001607">
    <property type="entry name" value="Znf_UBP"/>
</dbReference>
<dbReference type="SUPFAM" id="SSF57850">
    <property type="entry name" value="RING/U-box"/>
    <property type="match status" value="1"/>
</dbReference>
<evidence type="ECO:0000313" key="2">
    <source>
        <dbReference type="EMBL" id="RAJ97420.1"/>
    </source>
</evidence>
<dbReference type="GO" id="GO:0008270">
    <property type="term" value="F:zinc ion binding"/>
    <property type="evidence" value="ECO:0007669"/>
    <property type="project" value="InterPro"/>
</dbReference>
<comment type="caution">
    <text evidence="2">The sequence shown here is derived from an EMBL/GenBank/DDBJ whole genome shotgun (WGS) entry which is preliminary data.</text>
</comment>
<gene>
    <name evidence="2" type="ORF">LX87_02320</name>
</gene>
<dbReference type="OrthoDB" id="120315at2"/>
<evidence type="ECO:0000259" key="1">
    <source>
        <dbReference type="PROSITE" id="PS50271"/>
    </source>
</evidence>
<proteinExistence type="predicted"/>
<dbReference type="PROSITE" id="PS50271">
    <property type="entry name" value="ZF_UBP"/>
    <property type="match status" value="1"/>
</dbReference>
<dbReference type="AlphaFoldDB" id="A0A327WY25"/>
<keyword evidence="3" id="KW-1185">Reference proteome</keyword>
<dbReference type="EMBL" id="QLMC01000003">
    <property type="protein sequence ID" value="RAJ97420.1"/>
    <property type="molecule type" value="Genomic_DNA"/>
</dbReference>
<reference evidence="2 3" key="1">
    <citation type="submission" date="2018-06" db="EMBL/GenBank/DDBJ databases">
        <title>Genomic Encyclopedia of Archaeal and Bacterial Type Strains, Phase II (KMG-II): from individual species to whole genera.</title>
        <authorList>
            <person name="Goeker M."/>
        </authorList>
    </citation>
    <scope>NUCLEOTIDE SEQUENCE [LARGE SCALE GENOMIC DNA]</scope>
    <source>
        <strain evidence="2 3">DSM 21851</strain>
    </source>
</reference>
<organism evidence="2 3">
    <name type="scientific">Larkinella arboricola</name>
    <dbReference type="NCBI Taxonomy" id="643671"/>
    <lineage>
        <taxon>Bacteria</taxon>
        <taxon>Pseudomonadati</taxon>
        <taxon>Bacteroidota</taxon>
        <taxon>Cytophagia</taxon>
        <taxon>Cytophagales</taxon>
        <taxon>Spirosomataceae</taxon>
        <taxon>Larkinella</taxon>
    </lineage>
</organism>
<dbReference type="InterPro" id="IPR013083">
    <property type="entry name" value="Znf_RING/FYVE/PHD"/>
</dbReference>
<keyword evidence="2" id="KW-0378">Hydrolase</keyword>
<dbReference type="RefSeq" id="WP_111628408.1">
    <property type="nucleotide sequence ID" value="NZ_QLMC01000003.1"/>
</dbReference>
<feature type="domain" description="UBP-type" evidence="1">
    <location>
        <begin position="5"/>
        <end position="93"/>
    </location>
</feature>
<dbReference type="GO" id="GO:0016787">
    <property type="term" value="F:hydrolase activity"/>
    <property type="evidence" value="ECO:0007669"/>
    <property type="project" value="UniProtKB-KW"/>
</dbReference>
<protein>
    <submittedName>
        <fullName evidence="2">Ubiquitin-hydrolase Zn-finger-containing protein</fullName>
    </submittedName>
</protein>
<sequence length="93" mass="10503">MLKRKSCSHLNEVERITLPDQPAVCEECIKTGDSWVHLRTCQTCGKTHCCDTSPNQHATKHFHHTGHPVIASAEPGESWLWCYVDELITPYSA</sequence>
<dbReference type="Pfam" id="PF02148">
    <property type="entry name" value="zf-UBP"/>
    <property type="match status" value="1"/>
</dbReference>
<dbReference type="Proteomes" id="UP000248790">
    <property type="component" value="Unassembled WGS sequence"/>
</dbReference>
<dbReference type="Gene3D" id="3.30.40.10">
    <property type="entry name" value="Zinc/RING finger domain, C3HC4 (zinc finger)"/>
    <property type="match status" value="1"/>
</dbReference>
<name>A0A327WY25_LARAB</name>